<keyword evidence="1" id="KW-0732">Signal</keyword>
<dbReference type="EMBL" id="RQGN01000058">
    <property type="protein sequence ID" value="TGM00506.1"/>
    <property type="molecule type" value="Genomic_DNA"/>
</dbReference>
<proteinExistence type="predicted"/>
<dbReference type="Proteomes" id="UP000298429">
    <property type="component" value="Unassembled WGS sequence"/>
</dbReference>
<organism evidence="3 4">
    <name type="scientific">Leptospira barantonii</name>
    <dbReference type="NCBI Taxonomy" id="2023184"/>
    <lineage>
        <taxon>Bacteria</taxon>
        <taxon>Pseudomonadati</taxon>
        <taxon>Spirochaetota</taxon>
        <taxon>Spirochaetia</taxon>
        <taxon>Leptospirales</taxon>
        <taxon>Leptospiraceae</taxon>
        <taxon>Leptospira</taxon>
    </lineage>
</organism>
<dbReference type="RefSeq" id="WP_135671209.1">
    <property type="nucleotide sequence ID" value="NZ_RQGN01000058.1"/>
</dbReference>
<evidence type="ECO:0000256" key="1">
    <source>
        <dbReference type="ARBA" id="ARBA00022729"/>
    </source>
</evidence>
<accession>A0A5F2B4J7</accession>
<dbReference type="GO" id="GO:0015344">
    <property type="term" value="F:siderophore uptake transmembrane transporter activity"/>
    <property type="evidence" value="ECO:0007669"/>
    <property type="project" value="TreeGrafter"/>
</dbReference>
<dbReference type="SUPFAM" id="SSF56935">
    <property type="entry name" value="Porins"/>
    <property type="match status" value="1"/>
</dbReference>
<evidence type="ECO:0000313" key="4">
    <source>
        <dbReference type="Proteomes" id="UP000298429"/>
    </source>
</evidence>
<keyword evidence="3" id="KW-0675">Receptor</keyword>
<protein>
    <submittedName>
        <fullName evidence="3">TonB-dependent receptor</fullName>
    </submittedName>
</protein>
<dbReference type="InterPro" id="IPR037066">
    <property type="entry name" value="Plug_dom_sf"/>
</dbReference>
<dbReference type="Pfam" id="PF07715">
    <property type="entry name" value="Plug"/>
    <property type="match status" value="1"/>
</dbReference>
<comment type="caution">
    <text evidence="3">The sequence shown here is derived from an EMBL/GenBank/DDBJ whole genome shotgun (WGS) entry which is preliminary data.</text>
</comment>
<evidence type="ECO:0000259" key="2">
    <source>
        <dbReference type="Pfam" id="PF07715"/>
    </source>
</evidence>
<gene>
    <name evidence="3" type="ORF">EHQ76_12210</name>
</gene>
<dbReference type="Gene3D" id="2.170.130.10">
    <property type="entry name" value="TonB-dependent receptor, plug domain"/>
    <property type="match status" value="1"/>
</dbReference>
<dbReference type="AlphaFoldDB" id="A0A5F2B4J7"/>
<dbReference type="PANTHER" id="PTHR30069">
    <property type="entry name" value="TONB-DEPENDENT OUTER MEMBRANE RECEPTOR"/>
    <property type="match status" value="1"/>
</dbReference>
<dbReference type="GO" id="GO:0044718">
    <property type="term" value="P:siderophore transmembrane transport"/>
    <property type="evidence" value="ECO:0007669"/>
    <property type="project" value="TreeGrafter"/>
</dbReference>
<dbReference type="GO" id="GO:0009279">
    <property type="term" value="C:cell outer membrane"/>
    <property type="evidence" value="ECO:0007669"/>
    <property type="project" value="TreeGrafter"/>
</dbReference>
<dbReference type="OrthoDB" id="607931at2"/>
<reference evidence="3 4" key="1">
    <citation type="journal article" date="2019" name="PLoS Negl. Trop. Dis.">
        <title>Revisiting the worldwide diversity of Leptospira species in the environment.</title>
        <authorList>
            <person name="Vincent A.T."/>
            <person name="Schiettekatte O."/>
            <person name="Bourhy P."/>
            <person name="Veyrier F.J."/>
            <person name="Picardeau M."/>
        </authorList>
    </citation>
    <scope>NUCLEOTIDE SEQUENCE [LARGE SCALE GENOMIC DNA]</scope>
    <source>
        <strain evidence="3 4">201702444</strain>
    </source>
</reference>
<dbReference type="InterPro" id="IPR012910">
    <property type="entry name" value="Plug_dom"/>
</dbReference>
<sequence length="841" mass="95411">MKNTFNFYYISPKFLLANTIFFCFPNVLIFAQTKSDAVNTEANKRPSASEIKVVGERDDINGIRLKQEEIKRMPGTFGDSLKAVLNIPGVSPIFQNFNNSSAQSGLATQLNLTNPTLPTAKSPDIANSQRGFLVMRGAGTRANQFYYDGLPLTYPFHADGLASVINNNAIRSLEVYSGAYSARYGFGTGGVIAIEAFKKREDTLITNVNTFLVDSYLYKNITKNLSVNVSGRKYYPNLLLGQIHDLVPNQTFISDYSDYQGRIHWDIDEKNSITISSFGTKDFRYPFTKNAKRDANRSDIESVTDGLNVDRNFRTDGLKHIWKPFENVKNTIHLARNYFQERIQNSNFFLSVSDGGSLLLGGGGGGFVKTSTLGNDYTSDLRYFEDSLELYLFKKILKINAGGQYRETVADLKGRITYLNPKPLYLSLTEFMISDPNTSAILEGDRMVKRELGYFSEFKFDHLGYSATLGVRRDYYDLSKEWKTNPRLTFAKEFDSTKTVLFGGTGEYSQAPSDISQYSKKIGNPNLKVETSVHSNIGIEQKFLGDFTFKLEGYKNTFDNMIIQDNFLYNSSSANLNNFVSVLENGNTQLVPQNGKYSNSMTGWSKGFEVLLKKEIPEDSGFYGWIAYTNSVTKRNRNQPVLNDEEARIHRELETNNRLVYQDDSKGYYTNLYSNGSLEILRKNSKEELYDLDRTHILSIVGGWKYKNSFQIGTRFTYLTNYAYTPIIGSEQKRVAFGGASSMTIESPVYSDQLRSARLPSYNQLDLRFDKFISTDWGKLDLYFEVINVTANKIAVSNNLFSPGLPYIPNFNPPTTYINQNGLNVYKHKFPFFNFGIQIQF</sequence>
<feature type="domain" description="TonB-dependent receptor plug" evidence="2">
    <location>
        <begin position="127"/>
        <end position="191"/>
    </location>
</feature>
<dbReference type="PANTHER" id="PTHR30069:SF29">
    <property type="entry name" value="HEMOGLOBIN AND HEMOGLOBIN-HAPTOGLOBIN-BINDING PROTEIN 1-RELATED"/>
    <property type="match status" value="1"/>
</dbReference>
<name>A0A5F2B4J7_9LEPT</name>
<evidence type="ECO:0000313" key="3">
    <source>
        <dbReference type="EMBL" id="TGM00506.1"/>
    </source>
</evidence>
<dbReference type="InterPro" id="IPR039426">
    <property type="entry name" value="TonB-dep_rcpt-like"/>
</dbReference>